<organism evidence="1 2">
    <name type="scientific">Arsenophonus apicola</name>
    <dbReference type="NCBI Taxonomy" id="2879119"/>
    <lineage>
        <taxon>Bacteria</taxon>
        <taxon>Pseudomonadati</taxon>
        <taxon>Pseudomonadota</taxon>
        <taxon>Gammaproteobacteria</taxon>
        <taxon>Enterobacterales</taxon>
        <taxon>Morganellaceae</taxon>
        <taxon>Arsenophonus</taxon>
    </lineage>
</organism>
<sequence>MKKLLVAVSVIAIVVIIWTIGSWYTGKKIEGEFNTFIDRTNTTLKNNAPEAGINVKTENYQRGIFTSNADIIINLKKSDEGKNTIVKFATKIFHGPFPINKIVKLNLLPRLASTSIELVKNETTEELFKYTQEQAFITGNVDVGFNEGLDANLNLSPLDGNSYGKNIMFSGGTINYVGNTDLKDIKVSVVSDNFVIGNKEKTENMTLKGLNIQSDLSLTPFNFYSGKQTLNISDINFNSDDIKFSFKNFAINLNSVLNGDSIDGKISYSINDFIAKEQNLGSGELTLLIERMDAKAFGNFLKNYNDEIAHNLANGNPLYNADTLFAQLLIDNLPSLLKNSPRIVIKPFYWKNSAGTSNIKIDIDMKPWTLNQLSVYSQNNQYDQVIKALFNHFNINIDLSKPMLIEMLTQTEVLSSDDKIATAEQKTLFSQKATAQISEFESSAKQNVFMSPTEYFLSDEKKAQLNENRPFLPWMLVTKDNMTMDIEYAGDELEMNKQKFKLEQFLINIGLMDNSSSQPSTIPKTTPQSN</sequence>
<dbReference type="EMBL" id="CP123759">
    <property type="protein sequence ID" value="WGO82418.1"/>
    <property type="molecule type" value="Genomic_DNA"/>
</dbReference>
<dbReference type="Proteomes" id="UP001231859">
    <property type="component" value="Chromosome"/>
</dbReference>
<evidence type="ECO:0000313" key="1">
    <source>
        <dbReference type="EMBL" id="WGO82418.1"/>
    </source>
</evidence>
<dbReference type="RefSeq" id="WP_280937138.1">
    <property type="nucleotide sequence ID" value="NZ_CP123759.1"/>
</dbReference>
<dbReference type="Pfam" id="PF06097">
    <property type="entry name" value="DUF945"/>
    <property type="match status" value="1"/>
</dbReference>
<accession>A0ABY8NYU5</accession>
<dbReference type="InterPro" id="IPR010352">
    <property type="entry name" value="DUF945"/>
</dbReference>
<evidence type="ECO:0000313" key="2">
    <source>
        <dbReference type="Proteomes" id="UP001231859"/>
    </source>
</evidence>
<gene>
    <name evidence="1" type="ORF">QG404_08410</name>
</gene>
<name>A0ABY8NYU5_9GAMM</name>
<keyword evidence="2" id="KW-1185">Reference proteome</keyword>
<proteinExistence type="predicted"/>
<protein>
    <submittedName>
        <fullName evidence="1">YdgA family protein</fullName>
    </submittedName>
</protein>
<reference evidence="1 2" key="1">
    <citation type="submission" date="2023-04" db="EMBL/GenBank/DDBJ databases">
        <title>Genome dynamics across the evolutionary transition to endosymbiosis.</title>
        <authorList>
            <person name="Siozios S."/>
            <person name="Nadal-Jimenez P."/>
            <person name="Azagi T."/>
            <person name="Sprong H."/>
            <person name="Frost C.L."/>
            <person name="Parratt S.R."/>
            <person name="Taylor G."/>
            <person name="Brettell L."/>
            <person name="Lew K.C."/>
            <person name="Croft L."/>
            <person name="King K.C."/>
            <person name="Brockhurst M.A."/>
            <person name="Hypsa V."/>
            <person name="Novakova E."/>
            <person name="Darby A.C."/>
            <person name="Hurst G.D.D."/>
        </authorList>
    </citation>
    <scope>NUCLEOTIDE SEQUENCE [LARGE SCALE GENOMIC DNA]</scope>
    <source>
        <strain evidence="2">aApi_AU</strain>
    </source>
</reference>